<dbReference type="Proteomes" id="UP000270034">
    <property type="component" value="Chromosome"/>
</dbReference>
<sequence length="54" mass="6087">MKHHSQSAKTPVCEILLYGALTQDNTLFLPAFLVTPLCLHHNVTHKKVRCCART</sequence>
<dbReference type="KEGG" id="aot:AcetOri_orf03952"/>
<organism evidence="1 2">
    <name type="scientific">Acetobacter orientalis</name>
    <dbReference type="NCBI Taxonomy" id="146474"/>
    <lineage>
        <taxon>Bacteria</taxon>
        <taxon>Pseudomonadati</taxon>
        <taxon>Pseudomonadota</taxon>
        <taxon>Alphaproteobacteria</taxon>
        <taxon>Acetobacterales</taxon>
        <taxon>Acetobacteraceae</taxon>
        <taxon>Acetobacter</taxon>
    </lineage>
</organism>
<protein>
    <submittedName>
        <fullName evidence="1">Glutamate synthase</fullName>
    </submittedName>
</protein>
<accession>A0A2Z5ZJE4</accession>
<proteinExistence type="predicted"/>
<evidence type="ECO:0000313" key="2">
    <source>
        <dbReference type="Proteomes" id="UP000270034"/>
    </source>
</evidence>
<reference evidence="1 2" key="1">
    <citation type="submission" date="2018-02" db="EMBL/GenBank/DDBJ databases">
        <title>Acetobacter orientalis genome.</title>
        <authorList>
            <person name="Nakashima N."/>
            <person name="Tamura T."/>
        </authorList>
    </citation>
    <scope>NUCLEOTIDE SEQUENCE [LARGE SCALE GENOMIC DNA]</scope>
    <source>
        <strain evidence="1 2">FAN1</strain>
    </source>
</reference>
<gene>
    <name evidence="1" type="ORF">AcetOrient_orf03952</name>
</gene>
<name>A0A2Z5ZJE4_9PROT</name>
<dbReference type="AlphaFoldDB" id="A0A2Z5ZJE4"/>
<dbReference type="EMBL" id="AP018515">
    <property type="protein sequence ID" value="BBC80944.1"/>
    <property type="molecule type" value="Genomic_DNA"/>
</dbReference>
<evidence type="ECO:0000313" key="1">
    <source>
        <dbReference type="EMBL" id="BBC80944.1"/>
    </source>
</evidence>